<comment type="catalytic activity">
    <reaction evidence="1">
        <text>ATP + protein L-histidine = ADP + protein N-phospho-L-histidine.</text>
        <dbReference type="EC" id="2.7.13.3"/>
    </reaction>
</comment>
<keyword evidence="6 12" id="KW-0418">Kinase</keyword>
<evidence type="ECO:0000256" key="2">
    <source>
        <dbReference type="ARBA" id="ARBA00012438"/>
    </source>
</evidence>
<feature type="transmembrane region" description="Helical" evidence="10">
    <location>
        <begin position="45"/>
        <end position="65"/>
    </location>
</feature>
<dbReference type="EC" id="2.7.13.3" evidence="2"/>
<keyword evidence="3" id="KW-0597">Phosphoprotein</keyword>
<organism evidence="12 13">
    <name type="scientific">Streptomyces gamaensis</name>
    <dbReference type="NCBI Taxonomy" id="1763542"/>
    <lineage>
        <taxon>Bacteria</taxon>
        <taxon>Bacillati</taxon>
        <taxon>Actinomycetota</taxon>
        <taxon>Actinomycetes</taxon>
        <taxon>Kitasatosporales</taxon>
        <taxon>Streptomycetaceae</taxon>
        <taxon>Streptomyces</taxon>
    </lineage>
</organism>
<dbReference type="CDD" id="cd16917">
    <property type="entry name" value="HATPase_UhpB-NarQ-NarX-like"/>
    <property type="match status" value="1"/>
</dbReference>
<evidence type="ECO:0000256" key="7">
    <source>
        <dbReference type="ARBA" id="ARBA00022840"/>
    </source>
</evidence>
<feature type="transmembrane region" description="Helical" evidence="10">
    <location>
        <begin position="132"/>
        <end position="151"/>
    </location>
</feature>
<comment type="caution">
    <text evidence="12">The sequence shown here is derived from an EMBL/GenBank/DDBJ whole genome shotgun (WGS) entry which is preliminary data.</text>
</comment>
<dbReference type="Pfam" id="PF07730">
    <property type="entry name" value="HisKA_3"/>
    <property type="match status" value="1"/>
</dbReference>
<dbReference type="InterPro" id="IPR050482">
    <property type="entry name" value="Sensor_HK_TwoCompSys"/>
</dbReference>
<keyword evidence="7" id="KW-0067">ATP-binding</keyword>
<sequence length="404" mass="42465">MPLSFPAGSGLRFTRAETLPALGALVYSLARVLSGPTSGLLAHRLGVAAAMATVLSLLMVFRLRYPVPTGVVAVAGDWLVYAPGVMLLALFTVAQQGRVRSAWALGSVAAVAGACTPWLTGATPYTLTFWGYYLARTLSYVAIPVLVGDFFRAGHVRILTLSEYTDQLVREQQLLAERAQVQERTRIAQEMHDVVAHRLTHVVIHAGALKMHPDRGPQWVADKAELIRRSGVQALDELRVVLGLLQEPGGTGSPSPLGPPGVHALERLAEGTRATGTEVTLSLAEPPGPVPGAVQAVVYRLVQEGLTNAVRYAPGAPVRVELRYGPGVLDIGVTNGPATGTTSPLPSGGHGLAGLRSRVESLGGEFSARPLPDGGFRLGARVPLIIEPGPAGPSRENNDQSNAG</sequence>
<reference evidence="13" key="1">
    <citation type="journal article" date="2019" name="Int. J. Syst. Evol. Microbiol.">
        <title>The Global Catalogue of Microorganisms (GCM) 10K type strain sequencing project: providing services to taxonomists for standard genome sequencing and annotation.</title>
        <authorList>
            <consortium name="The Broad Institute Genomics Platform"/>
            <consortium name="The Broad Institute Genome Sequencing Center for Infectious Disease"/>
            <person name="Wu L."/>
            <person name="Ma J."/>
        </authorList>
    </citation>
    <scope>NUCLEOTIDE SEQUENCE [LARGE SCALE GENOMIC DNA]</scope>
    <source>
        <strain evidence="13">CGMCC 4.7304</strain>
    </source>
</reference>
<keyword evidence="8" id="KW-0902">Two-component regulatory system</keyword>
<proteinExistence type="predicted"/>
<feature type="transmembrane region" description="Helical" evidence="10">
    <location>
        <begin position="101"/>
        <end position="120"/>
    </location>
</feature>
<evidence type="ECO:0000256" key="4">
    <source>
        <dbReference type="ARBA" id="ARBA00022679"/>
    </source>
</evidence>
<evidence type="ECO:0000313" key="12">
    <source>
        <dbReference type="EMBL" id="MFC5720884.1"/>
    </source>
</evidence>
<dbReference type="Proteomes" id="UP001596083">
    <property type="component" value="Unassembled WGS sequence"/>
</dbReference>
<gene>
    <name evidence="12" type="ORF">ACFP1Z_11975</name>
</gene>
<name>A0ABW0YWB2_9ACTN</name>
<dbReference type="Gene3D" id="3.30.565.10">
    <property type="entry name" value="Histidine kinase-like ATPase, C-terminal domain"/>
    <property type="match status" value="1"/>
</dbReference>
<evidence type="ECO:0000256" key="8">
    <source>
        <dbReference type="ARBA" id="ARBA00023012"/>
    </source>
</evidence>
<evidence type="ECO:0000313" key="13">
    <source>
        <dbReference type="Proteomes" id="UP001596083"/>
    </source>
</evidence>
<dbReference type="EMBL" id="JBHSPB010000006">
    <property type="protein sequence ID" value="MFC5720884.1"/>
    <property type="molecule type" value="Genomic_DNA"/>
</dbReference>
<keyword evidence="10" id="KW-0472">Membrane</keyword>
<evidence type="ECO:0000256" key="6">
    <source>
        <dbReference type="ARBA" id="ARBA00022777"/>
    </source>
</evidence>
<keyword evidence="4" id="KW-0808">Transferase</keyword>
<dbReference type="InterPro" id="IPR011712">
    <property type="entry name" value="Sig_transdc_His_kin_sub3_dim/P"/>
</dbReference>
<evidence type="ECO:0000256" key="5">
    <source>
        <dbReference type="ARBA" id="ARBA00022741"/>
    </source>
</evidence>
<evidence type="ECO:0000256" key="3">
    <source>
        <dbReference type="ARBA" id="ARBA00022553"/>
    </source>
</evidence>
<dbReference type="SUPFAM" id="SSF55874">
    <property type="entry name" value="ATPase domain of HSP90 chaperone/DNA topoisomerase II/histidine kinase"/>
    <property type="match status" value="1"/>
</dbReference>
<feature type="region of interest" description="Disordered" evidence="9">
    <location>
        <begin position="385"/>
        <end position="404"/>
    </location>
</feature>
<keyword evidence="10" id="KW-1133">Transmembrane helix</keyword>
<dbReference type="InterPro" id="IPR036890">
    <property type="entry name" value="HATPase_C_sf"/>
</dbReference>
<evidence type="ECO:0000259" key="11">
    <source>
        <dbReference type="Pfam" id="PF07730"/>
    </source>
</evidence>
<protein>
    <recommendedName>
        <fullName evidence="2">histidine kinase</fullName>
        <ecNumber evidence="2">2.7.13.3</ecNumber>
    </recommendedName>
</protein>
<dbReference type="PANTHER" id="PTHR24421:SF10">
    <property type="entry name" value="NITRATE_NITRITE SENSOR PROTEIN NARQ"/>
    <property type="match status" value="1"/>
</dbReference>
<accession>A0ABW0YWB2</accession>
<dbReference type="Gene3D" id="1.20.5.1930">
    <property type="match status" value="1"/>
</dbReference>
<keyword evidence="13" id="KW-1185">Reference proteome</keyword>
<dbReference type="RefSeq" id="WP_390316075.1">
    <property type="nucleotide sequence ID" value="NZ_JBHSPB010000006.1"/>
</dbReference>
<keyword evidence="5" id="KW-0547">Nucleotide-binding</keyword>
<feature type="domain" description="Signal transduction histidine kinase subgroup 3 dimerisation and phosphoacceptor" evidence="11">
    <location>
        <begin position="183"/>
        <end position="248"/>
    </location>
</feature>
<keyword evidence="10" id="KW-0812">Transmembrane</keyword>
<evidence type="ECO:0000256" key="9">
    <source>
        <dbReference type="SAM" id="MobiDB-lite"/>
    </source>
</evidence>
<dbReference type="PANTHER" id="PTHR24421">
    <property type="entry name" value="NITRATE/NITRITE SENSOR PROTEIN NARX-RELATED"/>
    <property type="match status" value="1"/>
</dbReference>
<feature type="transmembrane region" description="Helical" evidence="10">
    <location>
        <begin position="71"/>
        <end position="94"/>
    </location>
</feature>
<dbReference type="GO" id="GO:0016301">
    <property type="term" value="F:kinase activity"/>
    <property type="evidence" value="ECO:0007669"/>
    <property type="project" value="UniProtKB-KW"/>
</dbReference>
<evidence type="ECO:0000256" key="10">
    <source>
        <dbReference type="SAM" id="Phobius"/>
    </source>
</evidence>
<evidence type="ECO:0000256" key="1">
    <source>
        <dbReference type="ARBA" id="ARBA00000085"/>
    </source>
</evidence>